<reference evidence="2" key="2">
    <citation type="submission" date="2023-11" db="UniProtKB">
        <authorList>
            <consortium name="WormBaseParasite"/>
        </authorList>
    </citation>
    <scope>IDENTIFICATION</scope>
</reference>
<dbReference type="Proteomes" id="UP000050795">
    <property type="component" value="Unassembled WGS sequence"/>
</dbReference>
<evidence type="ECO:0000313" key="1">
    <source>
        <dbReference type="Proteomes" id="UP000050795"/>
    </source>
</evidence>
<name>A0AA85KGJ3_TRIRE</name>
<sequence length="203" mass="23101">MVIRKTLSLVTVKKDHLLTTQLLYQRKLSLLTYHSRVTRLFSSKTAQRLRSAVKRIFCAASSLFLTCRTFSIPAPTIKGPNSMKSTSNCIYKFTCSCGDTYIGRTNKMFQCRRKEHVPKWLLNHIENPNVINLNRNPASSSIAKHLLMSGHKININDCFTIILSHTSNSRLVIKDDDEIALDLSHVNPKLCVQKAVDFNLRLP</sequence>
<dbReference type="WBParaSite" id="TREG1_81590.1">
    <property type="protein sequence ID" value="TREG1_81590.1"/>
    <property type="gene ID" value="TREG1_81590"/>
</dbReference>
<protein>
    <recommendedName>
        <fullName evidence="3">GIY-YIG domain-containing protein</fullName>
    </recommendedName>
</protein>
<reference evidence="1" key="1">
    <citation type="submission" date="2022-06" db="EMBL/GenBank/DDBJ databases">
        <authorList>
            <person name="Berger JAMES D."/>
            <person name="Berger JAMES D."/>
        </authorList>
    </citation>
    <scope>NUCLEOTIDE SEQUENCE [LARGE SCALE GENOMIC DNA]</scope>
</reference>
<organism evidence="1 2">
    <name type="scientific">Trichobilharzia regenti</name>
    <name type="common">Nasal bird schistosome</name>
    <dbReference type="NCBI Taxonomy" id="157069"/>
    <lineage>
        <taxon>Eukaryota</taxon>
        <taxon>Metazoa</taxon>
        <taxon>Spiralia</taxon>
        <taxon>Lophotrochozoa</taxon>
        <taxon>Platyhelminthes</taxon>
        <taxon>Trematoda</taxon>
        <taxon>Digenea</taxon>
        <taxon>Strigeidida</taxon>
        <taxon>Schistosomatoidea</taxon>
        <taxon>Schistosomatidae</taxon>
        <taxon>Trichobilharzia</taxon>
    </lineage>
</organism>
<proteinExistence type="predicted"/>
<keyword evidence="1" id="KW-1185">Reference proteome</keyword>
<accession>A0AA85KGJ3</accession>
<evidence type="ECO:0000313" key="2">
    <source>
        <dbReference type="WBParaSite" id="TREG1_81590.1"/>
    </source>
</evidence>
<dbReference type="AlphaFoldDB" id="A0AA85KGJ3"/>
<evidence type="ECO:0008006" key="3">
    <source>
        <dbReference type="Google" id="ProtNLM"/>
    </source>
</evidence>